<evidence type="ECO:0000256" key="2">
    <source>
        <dbReference type="ARBA" id="ARBA00022741"/>
    </source>
</evidence>
<dbReference type="Gene3D" id="3.40.50.300">
    <property type="entry name" value="P-loop containing nucleotide triphosphate hydrolases"/>
    <property type="match status" value="1"/>
</dbReference>
<accession>A0A0C2MFK7</accession>
<dbReference type="OrthoDB" id="5575062at2759"/>
<keyword evidence="3" id="KW-0067">ATP-binding</keyword>
<keyword evidence="5" id="KW-0175">Coiled coil</keyword>
<evidence type="ECO:0000256" key="4">
    <source>
        <dbReference type="ARBA" id="ARBA00023242"/>
    </source>
</evidence>
<dbReference type="PANTHER" id="PTHR18937:SF172">
    <property type="entry name" value="STRUCTURAL MAINTENANCE OF CHROMOSOMES PROTEIN"/>
    <property type="match status" value="1"/>
</dbReference>
<reference evidence="7 8" key="1">
    <citation type="journal article" date="2014" name="Genome Biol. Evol.">
        <title>The genome of the myxosporean Thelohanellus kitauei shows adaptations to nutrient acquisition within its fish host.</title>
        <authorList>
            <person name="Yang Y."/>
            <person name="Xiong J."/>
            <person name="Zhou Z."/>
            <person name="Huo F."/>
            <person name="Miao W."/>
            <person name="Ran C."/>
            <person name="Liu Y."/>
            <person name="Zhang J."/>
            <person name="Feng J."/>
            <person name="Wang M."/>
            <person name="Wang M."/>
            <person name="Wang L."/>
            <person name="Yao B."/>
        </authorList>
    </citation>
    <scope>NUCLEOTIDE SEQUENCE [LARGE SCALE GENOMIC DNA]</scope>
    <source>
        <strain evidence="7">Wuqing</strain>
    </source>
</reference>
<feature type="coiled-coil region" evidence="5">
    <location>
        <begin position="264"/>
        <end position="298"/>
    </location>
</feature>
<evidence type="ECO:0000256" key="1">
    <source>
        <dbReference type="ARBA" id="ARBA00004123"/>
    </source>
</evidence>
<dbReference type="EMBL" id="JWZT01003648">
    <property type="protein sequence ID" value="KII65961.1"/>
    <property type="molecule type" value="Genomic_DNA"/>
</dbReference>
<dbReference type="Pfam" id="PF02463">
    <property type="entry name" value="SMC_N"/>
    <property type="match status" value="1"/>
</dbReference>
<keyword evidence="8" id="KW-1185">Reference proteome</keyword>
<dbReference type="InterPro" id="IPR003395">
    <property type="entry name" value="RecF/RecN/SMC_N"/>
</dbReference>
<feature type="domain" description="RecF/RecN/SMC N-terminal" evidence="6">
    <location>
        <begin position="12"/>
        <end position="144"/>
    </location>
</feature>
<dbReference type="GO" id="GO:0005524">
    <property type="term" value="F:ATP binding"/>
    <property type="evidence" value="ECO:0007669"/>
    <property type="project" value="UniProtKB-KW"/>
</dbReference>
<comment type="subcellular location">
    <subcellularLocation>
        <location evidence="1">Nucleus</location>
    </subcellularLocation>
</comment>
<protein>
    <submittedName>
        <fullName evidence="7">Structural maintenance of chromosomes protein 4</fullName>
    </submittedName>
</protein>
<keyword evidence="2" id="KW-0547">Nucleotide-binding</keyword>
<dbReference type="GO" id="GO:0005634">
    <property type="term" value="C:nucleus"/>
    <property type="evidence" value="ECO:0007669"/>
    <property type="project" value="UniProtKB-SubCell"/>
</dbReference>
<proteinExistence type="predicted"/>
<keyword evidence="4" id="KW-0539">Nucleus</keyword>
<dbReference type="PANTHER" id="PTHR18937">
    <property type="entry name" value="STRUCTURAL MAINTENANCE OF CHROMOSOMES SMC FAMILY MEMBER"/>
    <property type="match status" value="1"/>
</dbReference>
<sequence>MELVENNERIIIYDLEIENFKSYAGKRRLGPFHKSFTSVVGANGSGKSNVIDSILFVFGYRSSRIRSKKLSLLIHNSEKYPNVQKCSVLVEFRKVIDDVIDPDFKLTISRVAYKDSSNDYYLNGAKSSFKEVTQLLRNFGVDLDYNRFLILQGEVEQISQMKPKGTSENDEGLLEFLEDIIGSMKYKKPIEDLTKVVDGYLEQMVEKINRVKVVEKEKDSLEPSKNEAVKYINHENKLNYLHFLDYMIKLKELEQQDSETIAIQQQLKGEKQILETKIDEIEIQKEEKHSELNEVQKISNPLIKSIEAHKKVVLNLERSFLKAKQVCF</sequence>
<evidence type="ECO:0000313" key="7">
    <source>
        <dbReference type="EMBL" id="KII65961.1"/>
    </source>
</evidence>
<evidence type="ECO:0000256" key="3">
    <source>
        <dbReference type="ARBA" id="ARBA00022840"/>
    </source>
</evidence>
<dbReference type="AlphaFoldDB" id="A0A0C2MFK7"/>
<evidence type="ECO:0000259" key="6">
    <source>
        <dbReference type="Pfam" id="PF02463"/>
    </source>
</evidence>
<dbReference type="OMA" id="HEMANKN"/>
<dbReference type="SUPFAM" id="SSF52540">
    <property type="entry name" value="P-loop containing nucleoside triphosphate hydrolases"/>
    <property type="match status" value="1"/>
</dbReference>
<dbReference type="GO" id="GO:0000796">
    <property type="term" value="C:condensin complex"/>
    <property type="evidence" value="ECO:0007669"/>
    <property type="project" value="TreeGrafter"/>
</dbReference>
<comment type="caution">
    <text evidence="7">The sequence shown here is derived from an EMBL/GenBank/DDBJ whole genome shotgun (WGS) entry which is preliminary data.</text>
</comment>
<name>A0A0C2MFK7_THEKT</name>
<dbReference type="InterPro" id="IPR027417">
    <property type="entry name" value="P-loop_NTPase"/>
</dbReference>
<dbReference type="Proteomes" id="UP000031668">
    <property type="component" value="Unassembled WGS sequence"/>
</dbReference>
<evidence type="ECO:0000313" key="8">
    <source>
        <dbReference type="Proteomes" id="UP000031668"/>
    </source>
</evidence>
<dbReference type="GO" id="GO:0007076">
    <property type="term" value="P:mitotic chromosome condensation"/>
    <property type="evidence" value="ECO:0007669"/>
    <property type="project" value="TreeGrafter"/>
</dbReference>
<organism evidence="7 8">
    <name type="scientific">Thelohanellus kitauei</name>
    <name type="common">Myxosporean</name>
    <dbReference type="NCBI Taxonomy" id="669202"/>
    <lineage>
        <taxon>Eukaryota</taxon>
        <taxon>Metazoa</taxon>
        <taxon>Cnidaria</taxon>
        <taxon>Myxozoa</taxon>
        <taxon>Myxosporea</taxon>
        <taxon>Bivalvulida</taxon>
        <taxon>Platysporina</taxon>
        <taxon>Myxobolidae</taxon>
        <taxon>Thelohanellus</taxon>
    </lineage>
</organism>
<gene>
    <name evidence="7" type="ORF">RF11_14902</name>
</gene>
<evidence type="ECO:0000256" key="5">
    <source>
        <dbReference type="SAM" id="Coils"/>
    </source>
</evidence>